<dbReference type="Gene3D" id="3.30.565.10">
    <property type="entry name" value="Histidine kinase-like ATPase, C-terminal domain"/>
    <property type="match status" value="1"/>
</dbReference>
<dbReference type="Pfam" id="PF02518">
    <property type="entry name" value="HATPase_c"/>
    <property type="match status" value="1"/>
</dbReference>
<dbReference type="Pfam" id="PF00512">
    <property type="entry name" value="HisKA"/>
    <property type="match status" value="1"/>
</dbReference>
<dbReference type="CDD" id="cd00082">
    <property type="entry name" value="HisKA"/>
    <property type="match status" value="1"/>
</dbReference>
<sequence length="946" mass="105930">MLPGMSDPSRAARRPHLEDECTAPLDAFARFTEASSHTTDALSLARLARDVLRTVLGEVHVVYYELHQDRWQGLIFTEGMDETFVQTARQGFPSNAPGFQKPFQVHQVVFFDSWDAGREGLENTDMYRAGAMYPYSHHGVPRRLLTIGVLNQDRWTDRERGVFRAVGRSLELAFERARLQATRDPHTRQLADQAAALEAFTAFTELVATETDILRVSRKAYEVMDARFVEYSSAYYELHDGFWKALTWKNLTAEQVSMLRTGLPEAVPSFAQAVHTRQPVFIDGWDATREGIENTDVFGQACIYPLLVGDEVRGLFTVGLRVGEQWQERDRGLMRALGRSLTLALERTEQARRLEQERAAVEQRNKALEAFEDLSRDLSLETDPYVLVQRAQEIVLRWLPDGVATYYELDGRVFRLKSLTGSLRNPELQQMLEAGLPYESAGNLRFPFETREAYYQQHYDQTTDDLARVVGHIQASAALPVLVAGEVHGIFGIGLFSTAAAWSAVDRALLETASRSLGLALERAQSVAQLEAKNAEVQARNQVLSAFEEWTRDLALSTDPDALIQQAQAQLYELLPIQATVYYEREGELWFVRSMLGGYGSDGRKRAHEAGLPHEQTGNLRVPFETGEVLYLDPYDLATDGLEKHMTHVTATAMLPLRESGRVRGILSVALFGGAEWTATDRAVIETMGRSLELALDRASKTAQLEQERAQLTLRTASLAAANEELEAFAYSVSHDLRTPVRHIAGFNELLRKSFGGTLDPKAARYLTVVDEAAQRMNALIDAMLDLSRTSRLPLRLGPVDLGALVQQVRLEFDPDLLGREVRWEVQALPLVMGDHDMLRQVMLNLLSNALKYSGTRDVSVIRVWAEERAGETAVFVADNGVGFDARYADKLFAVFQRLHRQEEFEGVGVGLANVRRIVQRHGGEVFAQSHAGGGATFGFTLPIMR</sequence>
<keyword evidence="6" id="KW-0175">Coiled coil</keyword>
<gene>
    <name evidence="8" type="ORF">GCM10008955_30220</name>
</gene>
<evidence type="ECO:0000256" key="2">
    <source>
        <dbReference type="ARBA" id="ARBA00012438"/>
    </source>
</evidence>
<dbReference type="InterPro" id="IPR029016">
    <property type="entry name" value="GAF-like_dom_sf"/>
</dbReference>
<dbReference type="SMART" id="SM00388">
    <property type="entry name" value="HisKA"/>
    <property type="match status" value="1"/>
</dbReference>
<dbReference type="EMBL" id="BMPP01000014">
    <property type="protein sequence ID" value="GGK34106.1"/>
    <property type="molecule type" value="Genomic_DNA"/>
</dbReference>
<evidence type="ECO:0000313" key="9">
    <source>
        <dbReference type="Proteomes" id="UP000647587"/>
    </source>
</evidence>
<evidence type="ECO:0000256" key="6">
    <source>
        <dbReference type="SAM" id="Coils"/>
    </source>
</evidence>
<dbReference type="Gene3D" id="1.10.287.130">
    <property type="match status" value="1"/>
</dbReference>
<dbReference type="SMART" id="SM00387">
    <property type="entry name" value="HATPase_c"/>
    <property type="match status" value="1"/>
</dbReference>
<comment type="caution">
    <text evidence="8">The sequence shown here is derived from an EMBL/GenBank/DDBJ whole genome shotgun (WGS) entry which is preliminary data.</text>
</comment>
<evidence type="ECO:0000259" key="7">
    <source>
        <dbReference type="PROSITE" id="PS50109"/>
    </source>
</evidence>
<evidence type="ECO:0000256" key="3">
    <source>
        <dbReference type="ARBA" id="ARBA00022553"/>
    </source>
</evidence>
<dbReference type="InterPro" id="IPR003594">
    <property type="entry name" value="HATPase_dom"/>
</dbReference>
<proteinExistence type="predicted"/>
<feature type="domain" description="Histidine kinase" evidence="7">
    <location>
        <begin position="732"/>
        <end position="946"/>
    </location>
</feature>
<protein>
    <recommendedName>
        <fullName evidence="2">histidine kinase</fullName>
        <ecNumber evidence="2">2.7.13.3</ecNumber>
    </recommendedName>
</protein>
<dbReference type="InterPro" id="IPR005467">
    <property type="entry name" value="His_kinase_dom"/>
</dbReference>
<comment type="catalytic activity">
    <reaction evidence="1">
        <text>ATP + protein L-histidine = ADP + protein N-phospho-L-histidine.</text>
        <dbReference type="EC" id="2.7.13.3"/>
    </reaction>
</comment>
<evidence type="ECO:0000256" key="4">
    <source>
        <dbReference type="ARBA" id="ARBA00022679"/>
    </source>
</evidence>
<evidence type="ECO:0000256" key="5">
    <source>
        <dbReference type="ARBA" id="ARBA00022777"/>
    </source>
</evidence>
<dbReference type="InterPro" id="IPR004358">
    <property type="entry name" value="Sig_transdc_His_kin-like_C"/>
</dbReference>
<dbReference type="SUPFAM" id="SSF55781">
    <property type="entry name" value="GAF domain-like"/>
    <property type="match status" value="3"/>
</dbReference>
<accession>A0ABQ2EZZ7</accession>
<dbReference type="PROSITE" id="PS50109">
    <property type="entry name" value="HIS_KIN"/>
    <property type="match status" value="1"/>
</dbReference>
<keyword evidence="5" id="KW-0418">Kinase</keyword>
<dbReference type="Gene3D" id="3.30.450.40">
    <property type="match status" value="3"/>
</dbReference>
<dbReference type="InterPro" id="IPR050351">
    <property type="entry name" value="BphY/WalK/GraS-like"/>
</dbReference>
<dbReference type="InterPro" id="IPR036890">
    <property type="entry name" value="HATPase_C_sf"/>
</dbReference>
<keyword evidence="4" id="KW-0808">Transferase</keyword>
<keyword evidence="9" id="KW-1185">Reference proteome</keyword>
<dbReference type="SUPFAM" id="SSF55874">
    <property type="entry name" value="ATPase domain of HSP90 chaperone/DNA topoisomerase II/histidine kinase"/>
    <property type="match status" value="1"/>
</dbReference>
<dbReference type="InterPro" id="IPR036097">
    <property type="entry name" value="HisK_dim/P_sf"/>
</dbReference>
<dbReference type="PRINTS" id="PR00344">
    <property type="entry name" value="BCTRLSENSOR"/>
</dbReference>
<dbReference type="Proteomes" id="UP000647587">
    <property type="component" value="Unassembled WGS sequence"/>
</dbReference>
<name>A0ABQ2EZZ7_9DEIO</name>
<feature type="coiled-coil region" evidence="6">
    <location>
        <begin position="344"/>
        <end position="374"/>
    </location>
</feature>
<organism evidence="8 9">
    <name type="scientific">Deinococcus malanensis</name>
    <dbReference type="NCBI Taxonomy" id="1706855"/>
    <lineage>
        <taxon>Bacteria</taxon>
        <taxon>Thermotogati</taxon>
        <taxon>Deinococcota</taxon>
        <taxon>Deinococci</taxon>
        <taxon>Deinococcales</taxon>
        <taxon>Deinococcaceae</taxon>
        <taxon>Deinococcus</taxon>
    </lineage>
</organism>
<dbReference type="SUPFAM" id="SSF47384">
    <property type="entry name" value="Homodimeric domain of signal transducing histidine kinase"/>
    <property type="match status" value="1"/>
</dbReference>
<dbReference type="PANTHER" id="PTHR42878:SF15">
    <property type="entry name" value="BACTERIOPHYTOCHROME"/>
    <property type="match status" value="1"/>
</dbReference>
<evidence type="ECO:0000313" key="8">
    <source>
        <dbReference type="EMBL" id="GGK34106.1"/>
    </source>
</evidence>
<evidence type="ECO:0000256" key="1">
    <source>
        <dbReference type="ARBA" id="ARBA00000085"/>
    </source>
</evidence>
<keyword evidence="3" id="KW-0597">Phosphoprotein</keyword>
<dbReference type="PANTHER" id="PTHR42878">
    <property type="entry name" value="TWO-COMPONENT HISTIDINE KINASE"/>
    <property type="match status" value="1"/>
</dbReference>
<reference evidence="9" key="1">
    <citation type="journal article" date="2019" name="Int. J. Syst. Evol. Microbiol.">
        <title>The Global Catalogue of Microorganisms (GCM) 10K type strain sequencing project: providing services to taxonomists for standard genome sequencing and annotation.</title>
        <authorList>
            <consortium name="The Broad Institute Genomics Platform"/>
            <consortium name="The Broad Institute Genome Sequencing Center for Infectious Disease"/>
            <person name="Wu L."/>
            <person name="Ma J."/>
        </authorList>
    </citation>
    <scope>NUCLEOTIDE SEQUENCE [LARGE SCALE GENOMIC DNA]</scope>
    <source>
        <strain evidence="9">JCM 30331</strain>
    </source>
</reference>
<dbReference type="EC" id="2.7.13.3" evidence="2"/>
<dbReference type="InterPro" id="IPR003661">
    <property type="entry name" value="HisK_dim/P_dom"/>
</dbReference>